<organism evidence="1 2">
    <name type="scientific">Sulfuricella denitrificans (strain DSM 22764 / NBRC 105220 / skB26)</name>
    <dbReference type="NCBI Taxonomy" id="1163617"/>
    <lineage>
        <taxon>Bacteria</taxon>
        <taxon>Pseudomonadati</taxon>
        <taxon>Pseudomonadota</taxon>
        <taxon>Betaproteobacteria</taxon>
        <taxon>Nitrosomonadales</taxon>
        <taxon>Sulfuricellaceae</taxon>
        <taxon>Sulfuricella</taxon>
    </lineage>
</organism>
<dbReference type="AlphaFoldDB" id="S6ANG0"/>
<dbReference type="EMBL" id="AP013066">
    <property type="protein sequence ID" value="BAN36394.1"/>
    <property type="molecule type" value="Genomic_DNA"/>
</dbReference>
<name>S6ANG0_SULDS</name>
<reference evidence="1 2" key="1">
    <citation type="journal article" date="2012" name="Appl. Environ. Microbiol.">
        <title>Draft genome sequence of a psychrotolerant sulfur-oxidizing bacterium, Sulfuricella denitrificans skB26, and proteomic insights into cold adaptation.</title>
        <authorList>
            <person name="Watanabe T."/>
            <person name="Kojima H."/>
            <person name="Fukui M."/>
        </authorList>
    </citation>
    <scope>NUCLEOTIDE SEQUENCE [LARGE SCALE GENOMIC DNA]</scope>
    <source>
        <strain evidence="2">skB26</strain>
    </source>
</reference>
<gene>
    <name evidence="1" type="ORF">SCD_n02592</name>
</gene>
<sequence length="90" mass="10055">MLFALAAHAGRFMPQNVQVGQINGHNYPEVKIGGEVYRLAPGARVYDTFNRTIIPTQLPQSAKVFYQLDSSGYLIQMWLPTPEEEAGMGR</sequence>
<evidence type="ECO:0000313" key="2">
    <source>
        <dbReference type="Proteomes" id="UP000015559"/>
    </source>
</evidence>
<protein>
    <submittedName>
        <fullName evidence="1">Uncharacterized protein</fullName>
    </submittedName>
</protein>
<accession>S6ANG0</accession>
<dbReference type="KEGG" id="sdr:SCD_n02592"/>
<proteinExistence type="predicted"/>
<dbReference type="Proteomes" id="UP000015559">
    <property type="component" value="Chromosome"/>
</dbReference>
<dbReference type="HOGENOM" id="CLU_2439662_0_0_4"/>
<evidence type="ECO:0000313" key="1">
    <source>
        <dbReference type="EMBL" id="BAN36394.1"/>
    </source>
</evidence>
<keyword evidence="2" id="KW-1185">Reference proteome</keyword>
<dbReference type="STRING" id="1163617.SCD_n02592"/>